<reference evidence="6 7" key="1">
    <citation type="submission" date="2023-01" db="EMBL/GenBank/DDBJ databases">
        <title>Thalassococcus onchidii sp. nov., isolated from a marine invertebrate from the South China Sea.</title>
        <authorList>
            <person name="Xu S."/>
            <person name="Liu Z."/>
            <person name="Xu Y."/>
        </authorList>
    </citation>
    <scope>NUCLEOTIDE SEQUENCE [LARGE SCALE GENOMIC DNA]</scope>
    <source>
        <strain evidence="6 7">KCTC 32084</strain>
    </source>
</reference>
<gene>
    <name evidence="6" type="ORF">PFY00_18015</name>
</gene>
<feature type="domain" description="HTH lysR-type" evidence="5">
    <location>
        <begin position="2"/>
        <end position="59"/>
    </location>
</feature>
<dbReference type="PANTHER" id="PTHR30126">
    <property type="entry name" value="HTH-TYPE TRANSCRIPTIONAL REGULATOR"/>
    <property type="match status" value="1"/>
</dbReference>
<dbReference type="EMBL" id="JAQIOY010000010">
    <property type="protein sequence ID" value="MDA7426635.1"/>
    <property type="molecule type" value="Genomic_DNA"/>
</dbReference>
<protein>
    <submittedName>
        <fullName evidence="6">LysR family transcriptional regulator</fullName>
    </submittedName>
</protein>
<evidence type="ECO:0000256" key="2">
    <source>
        <dbReference type="ARBA" id="ARBA00023015"/>
    </source>
</evidence>
<keyword evidence="2" id="KW-0805">Transcription regulation</keyword>
<keyword evidence="4" id="KW-0804">Transcription</keyword>
<evidence type="ECO:0000259" key="5">
    <source>
        <dbReference type="PROSITE" id="PS50931"/>
    </source>
</evidence>
<evidence type="ECO:0000313" key="7">
    <source>
        <dbReference type="Proteomes" id="UP001210720"/>
    </source>
</evidence>
<dbReference type="SUPFAM" id="SSF46785">
    <property type="entry name" value="Winged helix' DNA-binding domain"/>
    <property type="match status" value="1"/>
</dbReference>
<accession>A0ABT4XXR6</accession>
<dbReference type="InterPro" id="IPR005119">
    <property type="entry name" value="LysR_subst-bd"/>
</dbReference>
<evidence type="ECO:0000313" key="6">
    <source>
        <dbReference type="EMBL" id="MDA7426635.1"/>
    </source>
</evidence>
<dbReference type="InterPro" id="IPR000847">
    <property type="entry name" value="LysR_HTH_N"/>
</dbReference>
<name>A0ABT4XXR6_9RHOB</name>
<dbReference type="PANTHER" id="PTHR30126:SF40">
    <property type="entry name" value="HTH-TYPE TRANSCRIPTIONAL REGULATOR GLTR"/>
    <property type="match status" value="1"/>
</dbReference>
<dbReference type="PROSITE" id="PS50931">
    <property type="entry name" value="HTH_LYSR"/>
    <property type="match status" value="1"/>
</dbReference>
<dbReference type="SUPFAM" id="SSF53850">
    <property type="entry name" value="Periplasmic binding protein-like II"/>
    <property type="match status" value="1"/>
</dbReference>
<organism evidence="6 7">
    <name type="scientific">Thalassococcus lentus</name>
    <dbReference type="NCBI Taxonomy" id="1210524"/>
    <lineage>
        <taxon>Bacteria</taxon>
        <taxon>Pseudomonadati</taxon>
        <taxon>Pseudomonadota</taxon>
        <taxon>Alphaproteobacteria</taxon>
        <taxon>Rhodobacterales</taxon>
        <taxon>Roseobacteraceae</taxon>
        <taxon>Thalassococcus</taxon>
    </lineage>
</organism>
<keyword evidence="3" id="KW-0238">DNA-binding</keyword>
<evidence type="ECO:0000256" key="3">
    <source>
        <dbReference type="ARBA" id="ARBA00023125"/>
    </source>
</evidence>
<dbReference type="RefSeq" id="WP_271433990.1">
    <property type="nucleotide sequence ID" value="NZ_JAQIOY010000010.1"/>
</dbReference>
<dbReference type="Pfam" id="PF00126">
    <property type="entry name" value="HTH_1"/>
    <property type="match status" value="1"/>
</dbReference>
<comment type="similarity">
    <text evidence="1">Belongs to the LysR transcriptional regulatory family.</text>
</comment>
<dbReference type="Gene3D" id="1.10.10.10">
    <property type="entry name" value="Winged helix-like DNA-binding domain superfamily/Winged helix DNA-binding domain"/>
    <property type="match status" value="1"/>
</dbReference>
<keyword evidence="7" id="KW-1185">Reference proteome</keyword>
<dbReference type="Pfam" id="PF03466">
    <property type="entry name" value="LysR_substrate"/>
    <property type="match status" value="1"/>
</dbReference>
<dbReference type="InterPro" id="IPR036388">
    <property type="entry name" value="WH-like_DNA-bd_sf"/>
</dbReference>
<evidence type="ECO:0000256" key="1">
    <source>
        <dbReference type="ARBA" id="ARBA00009437"/>
    </source>
</evidence>
<dbReference type="Gene3D" id="3.40.190.290">
    <property type="match status" value="1"/>
</dbReference>
<evidence type="ECO:0000256" key="4">
    <source>
        <dbReference type="ARBA" id="ARBA00023163"/>
    </source>
</evidence>
<sequence>MLDWSALRVVLHIHREGSMAGAAKVLKVSQPTLSRQLARAEHELGCKLFDRIPGKLIASEAGLLVARQAESIERQLRGMEDTLRTIDDEMSGVIRINAPQQMFPFYLDDVIRDFQQEFPDIVLEIKISDAIQDFASGHVDVVFRAEENPKPSLWGHRVARLDFRFYAHKNLLETYGGNSKDLSEIDGIPLIVHTGVVATSEHETQKLFPKGNIVLKADSLETTATFVRAGLGVARLPTMVGEVLEDVEAIDGLFSPTSRSVWILTHKDLREVGRIRRFIDFVAERTKSSPLLTG</sequence>
<comment type="caution">
    <text evidence="6">The sequence shown here is derived from an EMBL/GenBank/DDBJ whole genome shotgun (WGS) entry which is preliminary data.</text>
</comment>
<dbReference type="PRINTS" id="PR00039">
    <property type="entry name" value="HTHLYSR"/>
</dbReference>
<dbReference type="Proteomes" id="UP001210720">
    <property type="component" value="Unassembled WGS sequence"/>
</dbReference>
<dbReference type="InterPro" id="IPR036390">
    <property type="entry name" value="WH_DNA-bd_sf"/>
</dbReference>
<proteinExistence type="inferred from homology"/>